<reference evidence="1 2" key="1">
    <citation type="submission" date="2013-12" db="EMBL/GenBank/DDBJ databases">
        <authorList>
            <person name="Madinger N."/>
            <person name="Lenaerts A."/>
            <person name="Ordway D."/>
            <person name="DeGroote M.A."/>
            <person name="Parker T."/>
            <person name="Sizemore C."/>
            <person name="Tallon L.J."/>
            <person name="Sadzewicz L.K."/>
            <person name="Sengamalay N."/>
            <person name="Fraser C.M."/>
            <person name="Hine E."/>
            <person name="Shefchek K.A."/>
            <person name="Das S.P."/>
            <person name="Tettelin H."/>
        </authorList>
    </citation>
    <scope>NUCLEOTIDE SEQUENCE [LARGE SCALE GENOMIC DNA]</scope>
    <source>
        <strain evidence="1 2">21</strain>
    </source>
</reference>
<accession>A0A829Q261</accession>
<comment type="caution">
    <text evidence="1">The sequence shown here is derived from an EMBL/GenBank/DDBJ whole genome shotgun (WGS) entry which is preliminary data.</text>
</comment>
<protein>
    <submittedName>
        <fullName evidence="1">Uncharacterized protein</fullName>
    </submittedName>
</protein>
<gene>
    <name evidence="1" type="ORF">I543_2730</name>
</gene>
<sequence>MIISAELPSTGSPPARASVTGTADFLIASDMRAAGRV</sequence>
<organism evidence="1 2">
    <name type="scientific">Mycobacteroides abscessus 21</name>
    <dbReference type="NCBI Taxonomy" id="1299324"/>
    <lineage>
        <taxon>Bacteria</taxon>
        <taxon>Bacillati</taxon>
        <taxon>Actinomycetota</taxon>
        <taxon>Actinomycetes</taxon>
        <taxon>Mycobacteriales</taxon>
        <taxon>Mycobacteriaceae</taxon>
        <taxon>Mycobacteroides</taxon>
        <taxon>Mycobacteroides abscessus</taxon>
    </lineage>
</organism>
<dbReference type="AlphaFoldDB" id="A0A829Q261"/>
<dbReference type="EMBL" id="JAOF01000001">
    <property type="protein sequence ID" value="EUA47002.1"/>
    <property type="molecule type" value="Genomic_DNA"/>
</dbReference>
<dbReference type="Proteomes" id="UP000020103">
    <property type="component" value="Unassembled WGS sequence"/>
</dbReference>
<evidence type="ECO:0000313" key="2">
    <source>
        <dbReference type="Proteomes" id="UP000020103"/>
    </source>
</evidence>
<evidence type="ECO:0000313" key="1">
    <source>
        <dbReference type="EMBL" id="EUA47002.1"/>
    </source>
</evidence>
<name>A0A829Q261_9MYCO</name>
<proteinExistence type="predicted"/>